<name>A0A6A5SDR0_9PLEO</name>
<evidence type="ECO:0000313" key="14">
    <source>
        <dbReference type="EMBL" id="KAF1937629.1"/>
    </source>
</evidence>
<evidence type="ECO:0000256" key="7">
    <source>
        <dbReference type="ARBA" id="ARBA00022840"/>
    </source>
</evidence>
<reference evidence="14" key="1">
    <citation type="journal article" date="2020" name="Stud. Mycol.">
        <title>101 Dothideomycetes genomes: a test case for predicting lifestyles and emergence of pathogens.</title>
        <authorList>
            <person name="Haridas S."/>
            <person name="Albert R."/>
            <person name="Binder M."/>
            <person name="Bloem J."/>
            <person name="Labutti K."/>
            <person name="Salamov A."/>
            <person name="Andreopoulos B."/>
            <person name="Baker S."/>
            <person name="Barry K."/>
            <person name="Bills G."/>
            <person name="Bluhm B."/>
            <person name="Cannon C."/>
            <person name="Castanera R."/>
            <person name="Culley D."/>
            <person name="Daum C."/>
            <person name="Ezra D."/>
            <person name="Gonzalez J."/>
            <person name="Henrissat B."/>
            <person name="Kuo A."/>
            <person name="Liang C."/>
            <person name="Lipzen A."/>
            <person name="Lutzoni F."/>
            <person name="Magnuson J."/>
            <person name="Mondo S."/>
            <person name="Nolan M."/>
            <person name="Ohm R."/>
            <person name="Pangilinan J."/>
            <person name="Park H.-J."/>
            <person name="Ramirez L."/>
            <person name="Alfaro M."/>
            <person name="Sun H."/>
            <person name="Tritt A."/>
            <person name="Yoshinaga Y."/>
            <person name="Zwiers L.-H."/>
            <person name="Turgeon B."/>
            <person name="Goodwin S."/>
            <person name="Spatafora J."/>
            <person name="Crous P."/>
            <person name="Grigoriev I."/>
        </authorList>
    </citation>
    <scope>NUCLEOTIDE SEQUENCE</scope>
    <source>
        <strain evidence="14">CBS 161.51</strain>
    </source>
</reference>
<feature type="domain" description="Protein kinase" evidence="13">
    <location>
        <begin position="87"/>
        <end position="417"/>
    </location>
</feature>
<feature type="region of interest" description="Disordered" evidence="12">
    <location>
        <begin position="1"/>
        <end position="66"/>
    </location>
</feature>
<gene>
    <name evidence="14" type="ORF">EJ02DRAFT_356388</name>
</gene>
<keyword evidence="8" id="KW-0072">Autophagy</keyword>
<comment type="subcellular location">
    <subcellularLocation>
        <location evidence="1">Preautophagosomal structure membrane</location>
        <topology evidence="1">Peripheral membrane protein</topology>
    </subcellularLocation>
</comment>
<dbReference type="GO" id="GO:0005524">
    <property type="term" value="F:ATP binding"/>
    <property type="evidence" value="ECO:0007669"/>
    <property type="project" value="UniProtKB-KW"/>
</dbReference>
<proteinExistence type="predicted"/>
<evidence type="ECO:0000256" key="11">
    <source>
        <dbReference type="ARBA" id="ARBA00048679"/>
    </source>
</evidence>
<protein>
    <recommendedName>
        <fullName evidence="2">non-specific serine/threonine protein kinase</fullName>
        <ecNumber evidence="2">2.7.11.1</ecNumber>
    </recommendedName>
    <alternativeName>
        <fullName evidence="9">Autophagy-related protein 1</fullName>
    </alternativeName>
</protein>
<dbReference type="SUPFAM" id="SSF56112">
    <property type="entry name" value="Protein kinase-like (PK-like)"/>
    <property type="match status" value="1"/>
</dbReference>
<keyword evidence="3" id="KW-0723">Serine/threonine-protein kinase</keyword>
<dbReference type="GO" id="GO:0000045">
    <property type="term" value="P:autophagosome assembly"/>
    <property type="evidence" value="ECO:0007669"/>
    <property type="project" value="TreeGrafter"/>
</dbReference>
<evidence type="ECO:0000259" key="13">
    <source>
        <dbReference type="PROSITE" id="PS50011"/>
    </source>
</evidence>
<keyword evidence="5" id="KW-0547">Nucleotide-binding</keyword>
<dbReference type="PROSITE" id="PS00108">
    <property type="entry name" value="PROTEIN_KINASE_ST"/>
    <property type="match status" value="1"/>
</dbReference>
<dbReference type="GO" id="GO:0004674">
    <property type="term" value="F:protein serine/threonine kinase activity"/>
    <property type="evidence" value="ECO:0007669"/>
    <property type="project" value="UniProtKB-KW"/>
</dbReference>
<evidence type="ECO:0000256" key="5">
    <source>
        <dbReference type="ARBA" id="ARBA00022741"/>
    </source>
</evidence>
<dbReference type="Proteomes" id="UP000800038">
    <property type="component" value="Unassembled WGS sequence"/>
</dbReference>
<evidence type="ECO:0000256" key="8">
    <source>
        <dbReference type="ARBA" id="ARBA00023006"/>
    </source>
</evidence>
<dbReference type="InterPro" id="IPR045269">
    <property type="entry name" value="Atg1-like"/>
</dbReference>
<comment type="catalytic activity">
    <reaction evidence="11">
        <text>L-seryl-[protein] + ATP = O-phospho-L-seryl-[protein] + ADP + H(+)</text>
        <dbReference type="Rhea" id="RHEA:17989"/>
        <dbReference type="Rhea" id="RHEA-COMP:9863"/>
        <dbReference type="Rhea" id="RHEA-COMP:11604"/>
        <dbReference type="ChEBI" id="CHEBI:15378"/>
        <dbReference type="ChEBI" id="CHEBI:29999"/>
        <dbReference type="ChEBI" id="CHEBI:30616"/>
        <dbReference type="ChEBI" id="CHEBI:83421"/>
        <dbReference type="ChEBI" id="CHEBI:456216"/>
        <dbReference type="EC" id="2.7.11.1"/>
    </reaction>
</comment>
<dbReference type="GO" id="GO:0010506">
    <property type="term" value="P:regulation of autophagy"/>
    <property type="evidence" value="ECO:0007669"/>
    <property type="project" value="InterPro"/>
</dbReference>
<evidence type="ECO:0000256" key="4">
    <source>
        <dbReference type="ARBA" id="ARBA00022679"/>
    </source>
</evidence>
<dbReference type="InterPro" id="IPR000719">
    <property type="entry name" value="Prot_kinase_dom"/>
</dbReference>
<keyword evidence="6 14" id="KW-0418">Kinase</keyword>
<evidence type="ECO:0000256" key="10">
    <source>
        <dbReference type="ARBA" id="ARBA00047899"/>
    </source>
</evidence>
<dbReference type="GO" id="GO:0005829">
    <property type="term" value="C:cytosol"/>
    <property type="evidence" value="ECO:0007669"/>
    <property type="project" value="TreeGrafter"/>
</dbReference>
<feature type="compositionally biased region" description="Low complexity" evidence="12">
    <location>
        <begin position="30"/>
        <end position="56"/>
    </location>
</feature>
<evidence type="ECO:0000256" key="12">
    <source>
        <dbReference type="SAM" id="MobiDB-lite"/>
    </source>
</evidence>
<dbReference type="OrthoDB" id="1668230at2759"/>
<organism evidence="14 15">
    <name type="scientific">Clathrospora elynae</name>
    <dbReference type="NCBI Taxonomy" id="706981"/>
    <lineage>
        <taxon>Eukaryota</taxon>
        <taxon>Fungi</taxon>
        <taxon>Dikarya</taxon>
        <taxon>Ascomycota</taxon>
        <taxon>Pezizomycotina</taxon>
        <taxon>Dothideomycetes</taxon>
        <taxon>Pleosporomycetidae</taxon>
        <taxon>Pleosporales</taxon>
        <taxon>Diademaceae</taxon>
        <taxon>Clathrospora</taxon>
    </lineage>
</organism>
<dbReference type="InterPro" id="IPR008271">
    <property type="entry name" value="Ser/Thr_kinase_AS"/>
</dbReference>
<dbReference type="SMART" id="SM00220">
    <property type="entry name" value="S_TKc"/>
    <property type="match status" value="1"/>
</dbReference>
<evidence type="ECO:0000256" key="3">
    <source>
        <dbReference type="ARBA" id="ARBA00022527"/>
    </source>
</evidence>
<dbReference type="Pfam" id="PF00069">
    <property type="entry name" value="Pkinase"/>
    <property type="match status" value="1"/>
</dbReference>
<accession>A0A6A5SDR0</accession>
<keyword evidence="15" id="KW-1185">Reference proteome</keyword>
<dbReference type="GO" id="GO:0034045">
    <property type="term" value="C:phagophore assembly site membrane"/>
    <property type="evidence" value="ECO:0007669"/>
    <property type="project" value="UniProtKB-SubCell"/>
</dbReference>
<comment type="catalytic activity">
    <reaction evidence="10">
        <text>L-threonyl-[protein] + ATP = O-phospho-L-threonyl-[protein] + ADP + H(+)</text>
        <dbReference type="Rhea" id="RHEA:46608"/>
        <dbReference type="Rhea" id="RHEA-COMP:11060"/>
        <dbReference type="Rhea" id="RHEA-COMP:11605"/>
        <dbReference type="ChEBI" id="CHEBI:15378"/>
        <dbReference type="ChEBI" id="CHEBI:30013"/>
        <dbReference type="ChEBI" id="CHEBI:30616"/>
        <dbReference type="ChEBI" id="CHEBI:61977"/>
        <dbReference type="ChEBI" id="CHEBI:456216"/>
        <dbReference type="EC" id="2.7.11.1"/>
    </reaction>
</comment>
<dbReference type="PROSITE" id="PS50011">
    <property type="entry name" value="PROTEIN_KINASE_DOM"/>
    <property type="match status" value="1"/>
</dbReference>
<evidence type="ECO:0000256" key="6">
    <source>
        <dbReference type="ARBA" id="ARBA00022777"/>
    </source>
</evidence>
<keyword evidence="7" id="KW-0067">ATP-binding</keyword>
<dbReference type="EC" id="2.7.11.1" evidence="2"/>
<dbReference type="EMBL" id="ML976131">
    <property type="protein sequence ID" value="KAF1937629.1"/>
    <property type="molecule type" value="Genomic_DNA"/>
</dbReference>
<evidence type="ECO:0000313" key="15">
    <source>
        <dbReference type="Proteomes" id="UP000800038"/>
    </source>
</evidence>
<evidence type="ECO:0000256" key="9">
    <source>
        <dbReference type="ARBA" id="ARBA00030237"/>
    </source>
</evidence>
<dbReference type="AlphaFoldDB" id="A0A6A5SDR0"/>
<keyword evidence="4" id="KW-0808">Transferase</keyword>
<dbReference type="GO" id="GO:0005776">
    <property type="term" value="C:autophagosome"/>
    <property type="evidence" value="ECO:0007669"/>
    <property type="project" value="TreeGrafter"/>
</dbReference>
<dbReference type="InterPro" id="IPR011009">
    <property type="entry name" value="Kinase-like_dom_sf"/>
</dbReference>
<evidence type="ECO:0000256" key="1">
    <source>
        <dbReference type="ARBA" id="ARBA00004623"/>
    </source>
</evidence>
<dbReference type="PANTHER" id="PTHR24348:SF22">
    <property type="entry name" value="NON-SPECIFIC SERINE_THREONINE PROTEIN KINASE"/>
    <property type="match status" value="1"/>
</dbReference>
<dbReference type="Gene3D" id="1.10.510.10">
    <property type="entry name" value="Transferase(Phosphotransferase) domain 1"/>
    <property type="match status" value="1"/>
</dbReference>
<evidence type="ECO:0000256" key="2">
    <source>
        <dbReference type="ARBA" id="ARBA00012513"/>
    </source>
</evidence>
<sequence length="417" mass="44956">MGSHDLRASHNSGAITPPATPTNMKHSKTDSASSDFLDSLSSLRRGDSTSSLSRTRLTVDEAPKPGSTELITFPHLLTDYEFRTDQGGRKSTIGEGAWSDVYLATPTPPKPTYQSSLHIPCAPDMTPPLTPVRTVDAGIGLNKLPATPPLYAVKVPAMTSAKKVLAAEARILSYIARFPDADKHVVLFYGLDTRTGAILLKAMDGTLESWIEKELNTLNEASRAIQLAAVFPAIASSLLRSLLWLQDKGCTHADIKPANILVSSSSGSAIPQTIYSDFSSTVLTTDTEAQTPPVGAGTWDYLDPSLLSSFDPALPSAATDLWSLAITLLFLVLGSSPYAAFKGNKFQQREMIKSGCPLQCMGYDDQGLGNVKRIAALSKDLGFNLQKWFAKVLVKNAEKRVGVQTWIEELDRAGKMV</sequence>
<dbReference type="PANTHER" id="PTHR24348">
    <property type="entry name" value="SERINE/THREONINE-PROTEIN KINASE UNC-51-RELATED"/>
    <property type="match status" value="1"/>
</dbReference>